<accession>A0A1L3GH48</accession>
<sequence>MKKSLLWIIAFCFWTSAAVAEPAAVDSARVYSIQLFAYSRQPAADGAVESLKSKGLDAYVTTNQRGLFVVRTGSHGSRLEARQAAEQLQKNKLIGSFLIVSGRAPDTAEVAARTSEIPTAEVNKTVSTAQAPAAAAQETATVPRVATDPDTGTPKSTADTGTQAVADKKSAGSQMIAALEAMAHQPIAPQPPGFRAARIALDFLGVKYRWGGMSVETGMDCSGFVKTVYALCGINLPRTSAEQYRQGEPVARNELSPGDMVFFGNNKRVNHVGIYLGEGKFIHAPRSRKTIRISNLEESSLRKKFLGARRLLFNDK</sequence>
<dbReference type="GO" id="GO:0008234">
    <property type="term" value="F:cysteine-type peptidase activity"/>
    <property type="evidence" value="ECO:0007669"/>
    <property type="project" value="UniProtKB-KW"/>
</dbReference>
<evidence type="ECO:0000256" key="3">
    <source>
        <dbReference type="ARBA" id="ARBA00022801"/>
    </source>
</evidence>
<evidence type="ECO:0000256" key="2">
    <source>
        <dbReference type="ARBA" id="ARBA00022670"/>
    </source>
</evidence>
<reference evidence="9 10" key="1">
    <citation type="journal article" date="2017" name="Genome Announc.">
        <title>Complete Genome Sequences of Two Acetylene-Fermenting Pelobacter acetylenicus Strains.</title>
        <authorList>
            <person name="Sutton J.M."/>
            <person name="Baesman S.M."/>
            <person name="Fierst J.L."/>
            <person name="Poret-Peterson A.T."/>
            <person name="Oremland R.S."/>
            <person name="Dunlap D.S."/>
            <person name="Akob D.M."/>
        </authorList>
    </citation>
    <scope>NUCLEOTIDE SEQUENCE [LARGE SCALE GENOMIC DNA]</scope>
    <source>
        <strain evidence="9 10">DSM 3247</strain>
    </source>
</reference>
<dbReference type="Pfam" id="PF05036">
    <property type="entry name" value="SPOR"/>
    <property type="match status" value="1"/>
</dbReference>
<dbReference type="InterPro" id="IPR000064">
    <property type="entry name" value="NLP_P60_dom"/>
</dbReference>
<evidence type="ECO:0000256" key="5">
    <source>
        <dbReference type="SAM" id="MobiDB-lite"/>
    </source>
</evidence>
<dbReference type="EMBL" id="CP015518">
    <property type="protein sequence ID" value="APG24988.1"/>
    <property type="molecule type" value="Genomic_DNA"/>
</dbReference>
<evidence type="ECO:0000256" key="4">
    <source>
        <dbReference type="ARBA" id="ARBA00022807"/>
    </source>
</evidence>
<dbReference type="PROSITE" id="PS51935">
    <property type="entry name" value="NLPC_P60"/>
    <property type="match status" value="1"/>
</dbReference>
<keyword evidence="3" id="KW-0378">Hydrolase</keyword>
<dbReference type="AlphaFoldDB" id="A0A1L3GH48"/>
<organism evidence="9 10">
    <name type="scientific">Syntrophotalea acetylenica</name>
    <name type="common">Pelobacter acetylenicus</name>
    <dbReference type="NCBI Taxonomy" id="29542"/>
    <lineage>
        <taxon>Bacteria</taxon>
        <taxon>Pseudomonadati</taxon>
        <taxon>Thermodesulfobacteriota</taxon>
        <taxon>Desulfuromonadia</taxon>
        <taxon>Desulfuromonadales</taxon>
        <taxon>Syntrophotaleaceae</taxon>
        <taxon>Syntrophotalea</taxon>
    </lineage>
</organism>
<keyword evidence="4" id="KW-0788">Thiol protease</keyword>
<name>A0A1L3GH48_SYNAC</name>
<keyword evidence="6" id="KW-0732">Signal</keyword>
<dbReference type="InterPro" id="IPR036680">
    <property type="entry name" value="SPOR-like_sf"/>
</dbReference>
<feature type="domain" description="NlpC/P60" evidence="8">
    <location>
        <begin position="190"/>
        <end position="312"/>
    </location>
</feature>
<evidence type="ECO:0000313" key="10">
    <source>
        <dbReference type="Proteomes" id="UP000182264"/>
    </source>
</evidence>
<dbReference type="SUPFAM" id="SSF54001">
    <property type="entry name" value="Cysteine proteinases"/>
    <property type="match status" value="1"/>
</dbReference>
<gene>
    <name evidence="9" type="ORF">A7E75_08115</name>
</gene>
<dbReference type="PROSITE" id="PS51724">
    <property type="entry name" value="SPOR"/>
    <property type="match status" value="1"/>
</dbReference>
<feature type="signal peptide" evidence="6">
    <location>
        <begin position="1"/>
        <end position="20"/>
    </location>
</feature>
<dbReference type="InterPro" id="IPR007730">
    <property type="entry name" value="SPOR-like_dom"/>
</dbReference>
<dbReference type="InterPro" id="IPR038765">
    <property type="entry name" value="Papain-like_cys_pep_sf"/>
</dbReference>
<protein>
    <submittedName>
        <fullName evidence="9">Uncharacterized protein</fullName>
    </submittedName>
</protein>
<evidence type="ECO:0000259" key="7">
    <source>
        <dbReference type="PROSITE" id="PS51724"/>
    </source>
</evidence>
<keyword evidence="2" id="KW-0645">Protease</keyword>
<feature type="compositionally biased region" description="Low complexity" evidence="5">
    <location>
        <begin position="133"/>
        <end position="143"/>
    </location>
</feature>
<dbReference type="SUPFAM" id="SSF110997">
    <property type="entry name" value="Sporulation related repeat"/>
    <property type="match status" value="1"/>
</dbReference>
<evidence type="ECO:0000259" key="8">
    <source>
        <dbReference type="PROSITE" id="PS51935"/>
    </source>
</evidence>
<evidence type="ECO:0000313" key="9">
    <source>
        <dbReference type="EMBL" id="APG24988.1"/>
    </source>
</evidence>
<dbReference type="GO" id="GO:0006508">
    <property type="term" value="P:proteolysis"/>
    <property type="evidence" value="ECO:0007669"/>
    <property type="project" value="UniProtKB-KW"/>
</dbReference>
<evidence type="ECO:0000256" key="1">
    <source>
        <dbReference type="ARBA" id="ARBA00007074"/>
    </source>
</evidence>
<feature type="domain" description="SPOR" evidence="7">
    <location>
        <begin position="25"/>
        <end position="101"/>
    </location>
</feature>
<evidence type="ECO:0000256" key="6">
    <source>
        <dbReference type="SAM" id="SignalP"/>
    </source>
</evidence>
<dbReference type="PANTHER" id="PTHR47053">
    <property type="entry name" value="MUREIN DD-ENDOPEPTIDASE MEPH-RELATED"/>
    <property type="match status" value="1"/>
</dbReference>
<dbReference type="PANTHER" id="PTHR47053:SF1">
    <property type="entry name" value="MUREIN DD-ENDOPEPTIDASE MEPH-RELATED"/>
    <property type="match status" value="1"/>
</dbReference>
<feature type="region of interest" description="Disordered" evidence="5">
    <location>
        <begin position="133"/>
        <end position="165"/>
    </location>
</feature>
<proteinExistence type="inferred from homology"/>
<dbReference type="STRING" id="29542.A6070_02075"/>
<dbReference type="Pfam" id="PF00877">
    <property type="entry name" value="NLPC_P60"/>
    <property type="match status" value="1"/>
</dbReference>
<feature type="compositionally biased region" description="Polar residues" evidence="5">
    <location>
        <begin position="153"/>
        <end position="163"/>
    </location>
</feature>
<dbReference type="Gene3D" id="3.90.1720.10">
    <property type="entry name" value="endopeptidase domain like (from Nostoc punctiforme)"/>
    <property type="match status" value="1"/>
</dbReference>
<feature type="chain" id="PRO_5012860223" evidence="6">
    <location>
        <begin position="21"/>
        <end position="316"/>
    </location>
</feature>
<dbReference type="InterPro" id="IPR051202">
    <property type="entry name" value="Peptidase_C40"/>
</dbReference>
<dbReference type="Proteomes" id="UP000182264">
    <property type="component" value="Chromosome"/>
</dbReference>
<dbReference type="KEGG" id="pace:A6070_02075"/>
<dbReference type="GO" id="GO:0042834">
    <property type="term" value="F:peptidoglycan binding"/>
    <property type="evidence" value="ECO:0007669"/>
    <property type="project" value="InterPro"/>
</dbReference>
<dbReference type="RefSeq" id="WP_072286836.1">
    <property type="nucleotide sequence ID" value="NZ_CP015455.1"/>
</dbReference>
<keyword evidence="10" id="KW-1185">Reference proteome</keyword>
<dbReference type="OrthoDB" id="9807055at2"/>
<comment type="similarity">
    <text evidence="1">Belongs to the peptidase C40 family.</text>
</comment>
<dbReference type="Gene3D" id="3.30.70.1070">
    <property type="entry name" value="Sporulation related repeat"/>
    <property type="match status" value="1"/>
</dbReference>